<dbReference type="Proteomes" id="UP000265581">
    <property type="component" value="Unassembled WGS sequence"/>
</dbReference>
<evidence type="ECO:0000313" key="8">
    <source>
        <dbReference type="Proteomes" id="UP000265581"/>
    </source>
</evidence>
<dbReference type="GO" id="GO:0005886">
    <property type="term" value="C:plasma membrane"/>
    <property type="evidence" value="ECO:0007669"/>
    <property type="project" value="UniProtKB-SubCell"/>
</dbReference>
<reference evidence="7 8" key="1">
    <citation type="submission" date="2018-08" db="EMBL/GenBank/DDBJ databases">
        <title>Aeromicrobium sp. M2KJ-4, whole genome shotgun sequence.</title>
        <authorList>
            <person name="Tuo L."/>
        </authorList>
    </citation>
    <scope>NUCLEOTIDE SEQUENCE [LARGE SCALE GENOMIC DNA]</scope>
    <source>
        <strain evidence="7 8">M2KJ-4</strain>
    </source>
</reference>
<dbReference type="CDD" id="cd17321">
    <property type="entry name" value="MFS_MMR_MDR_like"/>
    <property type="match status" value="1"/>
</dbReference>
<feature type="transmembrane region" description="Helical" evidence="5">
    <location>
        <begin position="409"/>
        <end position="430"/>
    </location>
</feature>
<evidence type="ECO:0000256" key="4">
    <source>
        <dbReference type="ARBA" id="ARBA00023136"/>
    </source>
</evidence>
<feature type="transmembrane region" description="Helical" evidence="5">
    <location>
        <begin position="336"/>
        <end position="356"/>
    </location>
</feature>
<name>A0A371PD97_9ACTN</name>
<dbReference type="InterPro" id="IPR036259">
    <property type="entry name" value="MFS_trans_sf"/>
</dbReference>
<evidence type="ECO:0000256" key="1">
    <source>
        <dbReference type="ARBA" id="ARBA00004651"/>
    </source>
</evidence>
<feature type="transmembrane region" description="Helical" evidence="5">
    <location>
        <begin position="368"/>
        <end position="388"/>
    </location>
</feature>
<feature type="transmembrane region" description="Helical" evidence="5">
    <location>
        <begin position="272"/>
        <end position="295"/>
    </location>
</feature>
<dbReference type="RefSeq" id="WP_119703983.1">
    <property type="nucleotide sequence ID" value="NZ_JBHSOI010000001.1"/>
</dbReference>
<dbReference type="InterPro" id="IPR020846">
    <property type="entry name" value="MFS_dom"/>
</dbReference>
<dbReference type="OrthoDB" id="7375466at2"/>
<comment type="caution">
    <text evidence="7">The sequence shown here is derived from an EMBL/GenBank/DDBJ whole genome shotgun (WGS) entry which is preliminary data.</text>
</comment>
<feature type="transmembrane region" description="Helical" evidence="5">
    <location>
        <begin position="53"/>
        <end position="71"/>
    </location>
</feature>
<organism evidence="7 8">
    <name type="scientific">Aeromicrobium endophyticum</name>
    <dbReference type="NCBI Taxonomy" id="2292704"/>
    <lineage>
        <taxon>Bacteria</taxon>
        <taxon>Bacillati</taxon>
        <taxon>Actinomycetota</taxon>
        <taxon>Actinomycetes</taxon>
        <taxon>Propionibacteriales</taxon>
        <taxon>Nocardioidaceae</taxon>
        <taxon>Aeromicrobium</taxon>
    </lineage>
</organism>
<dbReference type="PANTHER" id="PTHR42718">
    <property type="entry name" value="MAJOR FACILITATOR SUPERFAMILY MULTIDRUG TRANSPORTER MFSC"/>
    <property type="match status" value="1"/>
</dbReference>
<dbReference type="Gene3D" id="1.20.1720.10">
    <property type="entry name" value="Multidrug resistance protein D"/>
    <property type="match status" value="1"/>
</dbReference>
<feature type="transmembrane region" description="Helical" evidence="5">
    <location>
        <begin position="234"/>
        <end position="251"/>
    </location>
</feature>
<keyword evidence="8" id="KW-1185">Reference proteome</keyword>
<dbReference type="SUPFAM" id="SSF103473">
    <property type="entry name" value="MFS general substrate transporter"/>
    <property type="match status" value="1"/>
</dbReference>
<evidence type="ECO:0000256" key="2">
    <source>
        <dbReference type="ARBA" id="ARBA00022692"/>
    </source>
</evidence>
<dbReference type="GO" id="GO:0022857">
    <property type="term" value="F:transmembrane transporter activity"/>
    <property type="evidence" value="ECO:0007669"/>
    <property type="project" value="InterPro"/>
</dbReference>
<keyword evidence="4 5" id="KW-0472">Membrane</keyword>
<feature type="transmembrane region" description="Helical" evidence="5">
    <location>
        <begin position="202"/>
        <end position="222"/>
    </location>
</feature>
<evidence type="ECO:0000256" key="5">
    <source>
        <dbReference type="SAM" id="Phobius"/>
    </source>
</evidence>
<dbReference type="Pfam" id="PF07690">
    <property type="entry name" value="MFS_1"/>
    <property type="match status" value="1"/>
</dbReference>
<keyword evidence="3 5" id="KW-1133">Transmembrane helix</keyword>
<feature type="transmembrane region" description="Helical" evidence="5">
    <location>
        <begin position="12"/>
        <end position="33"/>
    </location>
</feature>
<dbReference type="PANTHER" id="PTHR42718:SF48">
    <property type="entry name" value="CONSERVED TWO-DOMAIN MEMBRANE PROTEIN-RELATED"/>
    <property type="match status" value="1"/>
</dbReference>
<feature type="transmembrane region" description="Helical" evidence="5">
    <location>
        <begin position="170"/>
        <end position="190"/>
    </location>
</feature>
<accession>A0A371PD97</accession>
<feature type="transmembrane region" description="Helical" evidence="5">
    <location>
        <begin position="144"/>
        <end position="164"/>
    </location>
</feature>
<feature type="transmembrane region" description="Helical" evidence="5">
    <location>
        <begin position="436"/>
        <end position="455"/>
    </location>
</feature>
<keyword evidence="2 5" id="KW-0812">Transmembrane</keyword>
<comment type="subcellular location">
    <subcellularLocation>
        <location evidence="1">Cell membrane</location>
        <topology evidence="1">Multi-pass membrane protein</topology>
    </subcellularLocation>
</comment>
<dbReference type="EMBL" id="QUBR01000001">
    <property type="protein sequence ID" value="REK73874.1"/>
    <property type="molecule type" value="Genomic_DNA"/>
</dbReference>
<dbReference type="Gene3D" id="1.20.1250.20">
    <property type="entry name" value="MFS general substrate transporter like domains"/>
    <property type="match status" value="1"/>
</dbReference>
<protein>
    <submittedName>
        <fullName evidence="7">MFS transporter</fullName>
    </submittedName>
</protein>
<dbReference type="PROSITE" id="PS50850">
    <property type="entry name" value="MFS"/>
    <property type="match status" value="1"/>
</dbReference>
<dbReference type="InterPro" id="IPR011701">
    <property type="entry name" value="MFS"/>
</dbReference>
<dbReference type="AlphaFoldDB" id="A0A371PD97"/>
<sequence>MPSSSQRTRLIVLATIGAAFMSSLDLFVVNVAFDDIGRDLRVGSVGGPTPADLSWVLSAYAVTFAALLVPFGRLADRYGRKRMFVGGLTLFVAASVACALSAGVWALVAFRVLQAAGAAAMTPTSLGILMGALPPERRVGAVRLWAATGALAAAFGPSVGGVLAQLSWHWVFLINLPIGLVLLWLAVTAVEDVRPDGDAVRPDLVGAAVLAGAVGLLALGLTKSNDWGWASSRTVWSLAGAVVLTAVFAWQSARHVSPVIHPALLRVASFRYANLAMLVFNIAFAAQLLVGILWLQQIWGYSALRTGFAVAVGPLLVPVTAALTHRLLPTTSHARLVAVGSIVCALGNVYLVVAMGSEPDYLTGYLPGWALGGIGVGFALPNLMAGGTRDLPPDQSATGSAIVTMARQIGFVIGISILFAIVGSAQGLAAQDGFVTTWWVAAGALVGAAVLALGMSATTRESVAA</sequence>
<evidence type="ECO:0000256" key="3">
    <source>
        <dbReference type="ARBA" id="ARBA00022989"/>
    </source>
</evidence>
<evidence type="ECO:0000313" key="7">
    <source>
        <dbReference type="EMBL" id="REK73874.1"/>
    </source>
</evidence>
<gene>
    <name evidence="7" type="ORF">DX116_10245</name>
</gene>
<evidence type="ECO:0000259" key="6">
    <source>
        <dbReference type="PROSITE" id="PS50850"/>
    </source>
</evidence>
<proteinExistence type="predicted"/>
<feature type="domain" description="Major facilitator superfamily (MFS) profile" evidence="6">
    <location>
        <begin position="11"/>
        <end position="460"/>
    </location>
</feature>
<feature type="transmembrane region" description="Helical" evidence="5">
    <location>
        <begin position="83"/>
        <end position="106"/>
    </location>
</feature>